<sequence>MSDFDPSSDGGAAGSEDIVARLLDEIPLLYKARAFAESIKDPAFFSRLGEPLDRREMTLARAYLDGLGFPEAEPASLGDWEDAIAAAEAGDVDGGAWEAEEMIRTGLVEAALARLDEEALQAAQMLVASKIGEIAREAAEAAGAIDDVFDESVINAAAGGLVQAANGAVLVLLAEAEDQEPPHPFLARWRLYVRGRWPVGLAGATLNIL</sequence>
<accession>A0A4S2H9N5</accession>
<organism evidence="1 2">
    <name type="scientific">Marinicauda pacifica</name>
    <dbReference type="NCBI Taxonomy" id="1133559"/>
    <lineage>
        <taxon>Bacteria</taxon>
        <taxon>Pseudomonadati</taxon>
        <taxon>Pseudomonadota</taxon>
        <taxon>Alphaproteobacteria</taxon>
        <taxon>Maricaulales</taxon>
        <taxon>Maricaulaceae</taxon>
        <taxon>Marinicauda</taxon>
    </lineage>
</organism>
<dbReference type="OrthoDB" id="8448172at2"/>
<evidence type="ECO:0000313" key="2">
    <source>
        <dbReference type="Proteomes" id="UP000305451"/>
    </source>
</evidence>
<gene>
    <name evidence="1" type="ORF">E5162_12790</name>
</gene>
<evidence type="ECO:0000313" key="1">
    <source>
        <dbReference type="EMBL" id="TGY92587.1"/>
    </source>
</evidence>
<protein>
    <submittedName>
        <fullName evidence="1">Uncharacterized protein</fullName>
    </submittedName>
</protein>
<name>A0A4S2H9N5_9PROT</name>
<dbReference type="Proteomes" id="UP000305451">
    <property type="component" value="Unassembled WGS sequence"/>
</dbReference>
<keyword evidence="2" id="KW-1185">Reference proteome</keyword>
<dbReference type="EMBL" id="SRXV01000003">
    <property type="protein sequence ID" value="TGY92587.1"/>
    <property type="molecule type" value="Genomic_DNA"/>
</dbReference>
<reference evidence="1 2" key="1">
    <citation type="journal article" date="2013" name="Int. J. Syst. Evol. Microbiol.">
        <title>Marinicauda pacifica gen. nov., sp. nov., a prosthecate alphaproteobacterium of the family Hyphomonadaceae isolated from deep seawater.</title>
        <authorList>
            <person name="Zhang X.Y."/>
            <person name="Li G.W."/>
            <person name="Wang C.S."/>
            <person name="Zhang Y.J."/>
            <person name="Xu X.W."/>
            <person name="Li H."/>
            <person name="Liu A."/>
            <person name="Liu C."/>
            <person name="Xie B.B."/>
            <person name="Qin Q.L."/>
            <person name="Xu Z."/>
            <person name="Chen X.L."/>
            <person name="Zhou B.C."/>
            <person name="Zhang Y.Z."/>
        </authorList>
    </citation>
    <scope>NUCLEOTIDE SEQUENCE [LARGE SCALE GENOMIC DNA]</scope>
    <source>
        <strain evidence="1 2">P-1 km-3</strain>
    </source>
</reference>
<comment type="caution">
    <text evidence="1">The sequence shown here is derived from an EMBL/GenBank/DDBJ whole genome shotgun (WGS) entry which is preliminary data.</text>
</comment>
<proteinExistence type="predicted"/>
<dbReference type="AlphaFoldDB" id="A0A4S2H9N5"/>